<evidence type="ECO:0000313" key="3">
    <source>
        <dbReference type="Proteomes" id="UP000245977"/>
    </source>
</evidence>
<sequence length="311" mass="35940">MATVSISVVLTHFNKGPLLQRTIESLQPDLPELLEIIVADDASTDPHWADFSQQLEQQYPKVKIIRNTVNLGPANRLNQGGHAAQGDYLFFMDADDVLAPHRLKQIVDLMRAENCDLFYGNKVKIYDLADINNYPQMDTHCIEQPLSYMIQHNIMEMCVMCSKALWHKSNGCNASLFIQDESLALELGVVAQKLLFTETATVFVILDAEETKTKRGNNRLSQNLNQQHHDMFLTIYDFLNTHHLDQTQQNLLKKKALSTYWKSLKSRDQKSLKEFFYYVLAKRNPEKWWASRAEALKTYFAQLDHVRHPNK</sequence>
<dbReference type="CDD" id="cd00761">
    <property type="entry name" value="Glyco_tranf_GTA_type"/>
    <property type="match status" value="1"/>
</dbReference>
<dbReference type="Pfam" id="PF00535">
    <property type="entry name" value="Glycos_transf_2"/>
    <property type="match status" value="1"/>
</dbReference>
<dbReference type="STRING" id="1871111.GCA_001704615_00389"/>
<dbReference type="OrthoDB" id="9801954at2"/>
<name>A0A2S2FCR2_9GAMM</name>
<dbReference type="GO" id="GO:0016740">
    <property type="term" value="F:transferase activity"/>
    <property type="evidence" value="ECO:0007669"/>
    <property type="project" value="UniProtKB-KW"/>
</dbReference>
<proteinExistence type="predicted"/>
<dbReference type="PANTHER" id="PTHR43685">
    <property type="entry name" value="GLYCOSYLTRANSFERASE"/>
    <property type="match status" value="1"/>
</dbReference>
<keyword evidence="3" id="KW-1185">Reference proteome</keyword>
<dbReference type="InterPro" id="IPR050834">
    <property type="entry name" value="Glycosyltransf_2"/>
</dbReference>
<feature type="domain" description="Glycosyltransferase 2-like" evidence="1">
    <location>
        <begin position="7"/>
        <end position="136"/>
    </location>
</feature>
<reference evidence="2" key="1">
    <citation type="submission" date="2019-08" db="EMBL/GenBank/DDBJ databases">
        <title>The complete genome of Acinetobacter defluvii strain WCHAD010030.</title>
        <authorList>
            <person name="Hu Y."/>
            <person name="Qin J."/>
            <person name="Feng Y."/>
            <person name="Zong Z."/>
        </authorList>
    </citation>
    <scope>NUCLEOTIDE SEQUENCE</scope>
    <source>
        <strain evidence="2">WCHA30</strain>
    </source>
</reference>
<protein>
    <submittedName>
        <fullName evidence="2">Glycosyltransferase family 2 protein</fullName>
    </submittedName>
</protein>
<dbReference type="RefSeq" id="WP_065994305.1">
    <property type="nucleotide sequence ID" value="NZ_CP029397.2"/>
</dbReference>
<dbReference type="AlphaFoldDB" id="A0A2S2FCR2"/>
<dbReference type="EMBL" id="CP029397">
    <property type="protein sequence ID" value="AWL28092.1"/>
    <property type="molecule type" value="Genomic_DNA"/>
</dbReference>
<organism evidence="2 3">
    <name type="scientific">Acinetobacter defluvii</name>
    <dbReference type="NCBI Taxonomy" id="1871111"/>
    <lineage>
        <taxon>Bacteria</taxon>
        <taxon>Pseudomonadati</taxon>
        <taxon>Pseudomonadota</taxon>
        <taxon>Gammaproteobacteria</taxon>
        <taxon>Moraxellales</taxon>
        <taxon>Moraxellaceae</taxon>
        <taxon>Acinetobacter</taxon>
    </lineage>
</organism>
<dbReference type="Proteomes" id="UP000245977">
    <property type="component" value="Chromosome"/>
</dbReference>
<gene>
    <name evidence="2" type="ORF">DJ533_05590</name>
</gene>
<dbReference type="SUPFAM" id="SSF53448">
    <property type="entry name" value="Nucleotide-diphospho-sugar transferases"/>
    <property type="match status" value="1"/>
</dbReference>
<dbReference type="Gene3D" id="3.90.550.10">
    <property type="entry name" value="Spore Coat Polysaccharide Biosynthesis Protein SpsA, Chain A"/>
    <property type="match status" value="1"/>
</dbReference>
<dbReference type="InterPro" id="IPR029044">
    <property type="entry name" value="Nucleotide-diphossugar_trans"/>
</dbReference>
<accession>A0A2S2FCR2</accession>
<evidence type="ECO:0000313" key="2">
    <source>
        <dbReference type="EMBL" id="AWL28092.1"/>
    </source>
</evidence>
<evidence type="ECO:0000259" key="1">
    <source>
        <dbReference type="Pfam" id="PF00535"/>
    </source>
</evidence>
<dbReference type="PANTHER" id="PTHR43685:SF2">
    <property type="entry name" value="GLYCOSYLTRANSFERASE 2-LIKE DOMAIN-CONTAINING PROTEIN"/>
    <property type="match status" value="1"/>
</dbReference>
<dbReference type="KEGG" id="adv:DJ533_05590"/>
<dbReference type="InterPro" id="IPR001173">
    <property type="entry name" value="Glyco_trans_2-like"/>
</dbReference>